<dbReference type="InterPro" id="IPR000980">
    <property type="entry name" value="SH2"/>
</dbReference>
<feature type="compositionally biased region" description="Basic and acidic residues" evidence="12">
    <location>
        <begin position="1057"/>
        <end position="1066"/>
    </location>
</feature>
<dbReference type="Pfam" id="PF08416">
    <property type="entry name" value="PTB"/>
    <property type="match status" value="1"/>
</dbReference>
<proteinExistence type="inferred from homology"/>
<feature type="region of interest" description="Disordered" evidence="12">
    <location>
        <begin position="1118"/>
        <end position="1142"/>
    </location>
</feature>
<evidence type="ECO:0000256" key="12">
    <source>
        <dbReference type="SAM" id="MobiDB-lite"/>
    </source>
</evidence>
<keyword evidence="13" id="KW-1133">Transmembrane helix</keyword>
<dbReference type="InterPro" id="IPR013625">
    <property type="entry name" value="PTB"/>
</dbReference>
<dbReference type="GO" id="GO:0006431">
    <property type="term" value="P:methionyl-tRNA aminoacylation"/>
    <property type="evidence" value="ECO:0007669"/>
    <property type="project" value="InterPro"/>
</dbReference>
<evidence type="ECO:0000256" key="6">
    <source>
        <dbReference type="ARBA" id="ARBA00022840"/>
    </source>
</evidence>
<comment type="caution">
    <text evidence="16">The sequence shown here is derived from an EMBL/GenBank/DDBJ whole genome shotgun (WGS) entry which is preliminary data.</text>
</comment>
<dbReference type="InterPro" id="IPR041872">
    <property type="entry name" value="Anticodon_Met"/>
</dbReference>
<feature type="transmembrane region" description="Helical" evidence="13">
    <location>
        <begin position="1540"/>
        <end position="1565"/>
    </location>
</feature>
<feature type="compositionally biased region" description="Basic and acidic residues" evidence="12">
    <location>
        <begin position="823"/>
        <end position="839"/>
    </location>
</feature>
<dbReference type="EC" id="6.1.1.10" evidence="2"/>
<dbReference type="EMBL" id="CAJGYM010000001">
    <property type="protein sequence ID" value="CAD6184506.1"/>
    <property type="molecule type" value="Genomic_DNA"/>
</dbReference>
<feature type="compositionally biased region" description="Polar residues" evidence="12">
    <location>
        <begin position="1075"/>
        <end position="1092"/>
    </location>
</feature>
<dbReference type="SUPFAM" id="SSF47323">
    <property type="entry name" value="Anticodon-binding domain of a subclass of class I aminoacyl-tRNA synthetases"/>
    <property type="match status" value="1"/>
</dbReference>
<feature type="domain" description="SH2" evidence="14">
    <location>
        <begin position="1227"/>
        <end position="1331"/>
    </location>
</feature>
<dbReference type="SMART" id="SM01326">
    <property type="entry name" value="PTEN_C2"/>
    <property type="match status" value="1"/>
</dbReference>
<feature type="region of interest" description="Disordered" evidence="12">
    <location>
        <begin position="586"/>
        <end position="649"/>
    </location>
</feature>
<evidence type="ECO:0000256" key="7">
    <source>
        <dbReference type="ARBA" id="ARBA00022912"/>
    </source>
</evidence>
<feature type="compositionally biased region" description="Basic and acidic residues" evidence="12">
    <location>
        <begin position="428"/>
        <end position="440"/>
    </location>
</feature>
<dbReference type="SUPFAM" id="SSF52374">
    <property type="entry name" value="Nucleotidylyl transferase"/>
    <property type="match status" value="1"/>
</dbReference>
<feature type="compositionally biased region" description="Polar residues" evidence="12">
    <location>
        <begin position="866"/>
        <end position="881"/>
    </location>
</feature>
<keyword evidence="5" id="KW-0378">Hydrolase</keyword>
<dbReference type="Pfam" id="PF09334">
    <property type="entry name" value="tRNA-synt_1g"/>
    <property type="match status" value="1"/>
</dbReference>
<dbReference type="InterPro" id="IPR051484">
    <property type="entry name" value="Tensin_PTEN_phosphatase"/>
</dbReference>
<dbReference type="Gene3D" id="3.90.190.10">
    <property type="entry name" value="Protein tyrosine phosphatase superfamily"/>
    <property type="match status" value="1"/>
</dbReference>
<dbReference type="InterPro" id="IPR009080">
    <property type="entry name" value="tRNAsynth_Ia_anticodon-bd"/>
</dbReference>
<evidence type="ECO:0000256" key="10">
    <source>
        <dbReference type="ARBA" id="ARBA00023146"/>
    </source>
</evidence>
<dbReference type="InterPro" id="IPR014729">
    <property type="entry name" value="Rossmann-like_a/b/a_fold"/>
</dbReference>
<feature type="region of interest" description="Disordered" evidence="12">
    <location>
        <begin position="669"/>
        <end position="692"/>
    </location>
</feature>
<dbReference type="SMART" id="SM00252">
    <property type="entry name" value="SH2"/>
    <property type="match status" value="1"/>
</dbReference>
<evidence type="ECO:0000256" key="1">
    <source>
        <dbReference type="ARBA" id="ARBA00007881"/>
    </source>
</evidence>
<dbReference type="PROSITE" id="PS50001">
    <property type="entry name" value="SH2"/>
    <property type="match status" value="1"/>
</dbReference>
<organism evidence="16 17">
    <name type="scientific">Caenorhabditis auriculariae</name>
    <dbReference type="NCBI Taxonomy" id="2777116"/>
    <lineage>
        <taxon>Eukaryota</taxon>
        <taxon>Metazoa</taxon>
        <taxon>Ecdysozoa</taxon>
        <taxon>Nematoda</taxon>
        <taxon>Chromadorea</taxon>
        <taxon>Rhabditida</taxon>
        <taxon>Rhabditina</taxon>
        <taxon>Rhabditomorpha</taxon>
        <taxon>Rhabditoidea</taxon>
        <taxon>Rhabditidae</taxon>
        <taxon>Peloderinae</taxon>
        <taxon>Caenorhabditis</taxon>
    </lineage>
</organism>
<keyword evidence="7" id="KW-0904">Protein phosphatase</keyword>
<dbReference type="Gene3D" id="2.60.40.1110">
    <property type="match status" value="1"/>
</dbReference>
<dbReference type="PANTHER" id="PTHR45734">
    <property type="entry name" value="TENSIN"/>
    <property type="match status" value="1"/>
</dbReference>
<dbReference type="SMART" id="SM00462">
    <property type="entry name" value="PTB"/>
    <property type="match status" value="1"/>
</dbReference>
<keyword evidence="17" id="KW-1185">Reference proteome</keyword>
<dbReference type="Gene3D" id="2.170.220.10">
    <property type="match status" value="1"/>
</dbReference>
<feature type="region of interest" description="Disordered" evidence="12">
    <location>
        <begin position="823"/>
        <end position="886"/>
    </location>
</feature>
<evidence type="ECO:0000256" key="11">
    <source>
        <dbReference type="PROSITE-ProRule" id="PRU00191"/>
    </source>
</evidence>
<dbReference type="Gene3D" id="3.30.505.10">
    <property type="entry name" value="SH2 domain"/>
    <property type="match status" value="1"/>
</dbReference>
<evidence type="ECO:0000256" key="13">
    <source>
        <dbReference type="SAM" id="Phobius"/>
    </source>
</evidence>
<dbReference type="CDD" id="cd07957">
    <property type="entry name" value="Anticodon_Ia_Met"/>
    <property type="match status" value="1"/>
</dbReference>
<dbReference type="SUPFAM" id="SSF52799">
    <property type="entry name" value="(Phosphotyrosine protein) phosphatases II"/>
    <property type="match status" value="1"/>
</dbReference>
<reference evidence="16" key="1">
    <citation type="submission" date="2020-10" db="EMBL/GenBank/DDBJ databases">
        <authorList>
            <person name="Kikuchi T."/>
        </authorList>
    </citation>
    <scope>NUCLEOTIDE SEQUENCE</scope>
    <source>
        <strain evidence="16">NKZ352</strain>
    </source>
</reference>
<keyword evidence="8" id="KW-0648">Protein biosynthesis</keyword>
<dbReference type="GO" id="GO:0004721">
    <property type="term" value="F:phosphoprotein phosphatase activity"/>
    <property type="evidence" value="ECO:0007669"/>
    <property type="project" value="UniProtKB-KW"/>
</dbReference>
<dbReference type="InterPro" id="IPR011993">
    <property type="entry name" value="PH-like_dom_sf"/>
</dbReference>
<dbReference type="InterPro" id="IPR015413">
    <property type="entry name" value="Methionyl/Leucyl_tRNA_Synth"/>
</dbReference>
<dbReference type="CDD" id="cd09927">
    <property type="entry name" value="SH2_Tensin_like"/>
    <property type="match status" value="1"/>
</dbReference>
<keyword evidence="13" id="KW-0472">Membrane</keyword>
<dbReference type="InterPro" id="IPR029021">
    <property type="entry name" value="Prot-tyrosine_phosphatase-like"/>
</dbReference>
<dbReference type="InterPro" id="IPR014758">
    <property type="entry name" value="Met-tRNA_synth"/>
</dbReference>
<evidence type="ECO:0000259" key="15">
    <source>
        <dbReference type="PROSITE" id="PS51182"/>
    </source>
</evidence>
<feature type="region of interest" description="Disordered" evidence="12">
    <location>
        <begin position="1010"/>
        <end position="1092"/>
    </location>
</feature>
<dbReference type="PRINTS" id="PR01041">
    <property type="entry name" value="TRNASYNTHMET"/>
</dbReference>
<dbReference type="PROSITE" id="PS51182">
    <property type="entry name" value="C2_TENSIN"/>
    <property type="match status" value="1"/>
</dbReference>
<dbReference type="InterPro" id="IPR014020">
    <property type="entry name" value="Tensin_C2-dom"/>
</dbReference>
<dbReference type="NCBIfam" id="TIGR00398">
    <property type="entry name" value="metG"/>
    <property type="match status" value="1"/>
</dbReference>
<name>A0A8S1GN13_9PELO</name>
<keyword evidence="3" id="KW-0436">Ligase</keyword>
<evidence type="ECO:0000259" key="14">
    <source>
        <dbReference type="PROSITE" id="PS50001"/>
    </source>
</evidence>
<dbReference type="InterPro" id="IPR035892">
    <property type="entry name" value="C2_domain_sf"/>
</dbReference>
<evidence type="ECO:0000313" key="16">
    <source>
        <dbReference type="EMBL" id="CAD6184506.1"/>
    </source>
</evidence>
<dbReference type="InterPro" id="IPR033929">
    <property type="entry name" value="Tensin_PTB"/>
</dbReference>
<dbReference type="PANTHER" id="PTHR45734:SF10">
    <property type="entry name" value="BLISTERY, ISOFORM A"/>
    <property type="match status" value="1"/>
</dbReference>
<dbReference type="CDD" id="cd01213">
    <property type="entry name" value="PTB_tensin"/>
    <property type="match status" value="1"/>
</dbReference>
<dbReference type="GO" id="GO:0005925">
    <property type="term" value="C:focal adhesion"/>
    <property type="evidence" value="ECO:0007669"/>
    <property type="project" value="TreeGrafter"/>
</dbReference>
<evidence type="ECO:0000256" key="2">
    <source>
        <dbReference type="ARBA" id="ARBA00012838"/>
    </source>
</evidence>
<dbReference type="GO" id="GO:0005524">
    <property type="term" value="F:ATP binding"/>
    <property type="evidence" value="ECO:0007669"/>
    <property type="project" value="UniProtKB-KW"/>
</dbReference>
<dbReference type="InterPro" id="IPR036860">
    <property type="entry name" value="SH2_dom_sf"/>
</dbReference>
<dbReference type="InterPro" id="IPR033911">
    <property type="entry name" value="MetRS_core"/>
</dbReference>
<feature type="compositionally biased region" description="Low complexity" evidence="12">
    <location>
        <begin position="671"/>
        <end position="680"/>
    </location>
</feature>
<feature type="domain" description="C2 tensin-type" evidence="15">
    <location>
        <begin position="265"/>
        <end position="388"/>
    </location>
</feature>
<feature type="region of interest" description="Disordered" evidence="12">
    <location>
        <begin position="414"/>
        <end position="459"/>
    </location>
</feature>
<dbReference type="Gene3D" id="1.10.730.10">
    <property type="entry name" value="Isoleucyl-tRNA Synthetase, Domain 1"/>
    <property type="match status" value="1"/>
</dbReference>
<dbReference type="GO" id="GO:0004825">
    <property type="term" value="F:methionine-tRNA ligase activity"/>
    <property type="evidence" value="ECO:0007669"/>
    <property type="project" value="UniProtKB-EC"/>
</dbReference>
<sequence length="2082" mass="234608">MSVLISYQTLTCRPAVSFLRSGQTTPSFVGHHSLADARFPLLWQLHDGFSHFPDHLKLPSVMLCFGKHHKKQTKAKEKEVAEECFSTKQMLEPRDEAFAVEYITSRLIALKCPLETNEKTFGESLQKAASTLWTTHGTHFKVWCVSRRRHDVSASLEVHNTGWPGDVAPPLEKLCVVCKQVDQFLLDHPLNVAVLFCKGQFFRLAIVVEALMRYNAISANDDSIEDRISMKRFSERYLGPDGPPSYKRYLGYFSSLLSGRVHVEPVPLHLQLLTLRSFPPVTVYLKVYERLLPVFQSKDVTLKETTKIDLGELRLRGDVFIKCVTVSQTGDRRSFFTCQLNTCSQEVPTTEGGKNVAVLRFFKEDLDLIFNDKQIDNSAMLELSVSRDPTTSSTTSTRSSALLRANSYESFDAFEDENTNRNPEVEYSEIKKKRVDDDKMPGPPVPPKPSTPVQNGDLDMPERRGVLPAQIRAIVNQNKAMEGRATPIIEPDLVGKDRYDKASRCFSYVPAKSMQEAFERPRRQSITRTIERREDSVENVSEADIARASIPRTFEQPRQDGPQKWDEQVENAKQAALLEELARGITPRSQSSVGQPYHQMPSDYGSEDAQQPQIFEQAQRAVVTPTSTLQRKPSRERGGSRYGSYRTLNDDAYCSDMDDLCDPDYYMNYTNPTPSTNSQPAPAPPPRHAGARSVQLPRRQLQPVEAFTDPLDDVLESTKRLTSAYSVGDVRQADSPAAFRNRHCQSVTSAKAQDEPTTEEADSWLNGKLKKVRSKRDIDPDLVRRRTQEKMLLEELKDQRGDVYGNEGPGQQNIDPLLEFRKEEERLKNTRSPYDERSWRSRMRGKPPTPPPREASASPVYRATPSMDNYMNRQRNNSSVPPSHHYNEEVDFDVNSLLSYNPQKTDESTMERGRAMSRGALLQDAYYSSQQDLPARFYSGQERVAAAIFRAETPHRDLYASGTINRAETPGRYFPENSVVLERSATPSFPVSRATPLPFHPLLFNNGQQQSATLNGRSSSPRNFGPVHLSRRSSMNSVGHGSEAQRAWPRRHHTHRREAGETRERQSVAGRSRTRTLGSLPTMTSCQPTTSSTSVVVHLRNNRNTEAQAASLRTIAVAPRSQPSEISLASSEESSDLSDHSDPAIEKDLVDATSSSKETVDGAVEEENDDFFAEVPRQPLSIEKATTVLDRKTNGIGGILKKTMKTKDASEIIHQHPLFVKDTSKYWYKPNISREQAINMLRDKNPGTFVVRDSNSFPGAFGLALKVAQAPPGVHPGDGSELVRHFLIEPSPKGVKLKGCNNEPVFGSLSALVYQHSITALALPTKLVLPDFDPAATPEHVSATQALLEQGAACNVVYIGSVEVESLTGSECVKRSIASCSQRVYDQLTRAVSVHFKVSSQGVTLTDNTRKVFFRRHFSVNSVIFAGLDPLDRRFDNQHALGFHEGCVMQARMFGFVARLPSSMENACHVFAELEPEQPGAAVVNFINKNLVWLAANLVSTCVVFVFGSSSDSDAADSRPSMWQRLRSDVMDEGKATEKIVLVLKLALIGTFIVSAAATISFMILSLRKIYYRLSSFITTPIFYANAEPHIGHAYTSIIADAAHRWQLLKFPDENHIFCTGTDEHGSKIYQAALKAKKTPKNFCDEVSGAFRGLFENLQLSNTHFIRTTDSDHVKAVQNFWEKLEKAGYIYKSTYSGYYSIVDECFYERDEVEEKEIKGVKFLAVKNTQTVVEWVEEDNYMFRLSSFRQKVQKWLNENDVVRPKNYLAHTESYFDMEEDLSISRCRKRVPWGIPVPNDPSQTIYVWVDALVNYLTVSGYPGKQKIWPPTCQIIGKDILKFHAFYWPAFLMAADLPLPKLIFVHGHWLVDNVKMSKSIGNVVRPHDVISKYSVEGLRYFILKQGNPHTDSNYTTQKCLEILNSDLVNNIGNLLNRSTVEKMNPGQKYAKVVAIGKVKELASDLLKQLNDAPSELEVVYDDLLFYKACEILMRIMKEANRFFQSSTPWKVSDDEELLSILYITYESVRIVNILMQPIVPEFSNFCLDRLGVPIEQRKLQNAKFGNYAGGDLGTNKGIVFERLLE</sequence>
<evidence type="ECO:0000256" key="8">
    <source>
        <dbReference type="ARBA" id="ARBA00022917"/>
    </source>
</evidence>
<evidence type="ECO:0000256" key="4">
    <source>
        <dbReference type="ARBA" id="ARBA00022741"/>
    </source>
</evidence>
<keyword evidence="13" id="KW-0812">Transmembrane</keyword>
<keyword evidence="6" id="KW-0067">ATP-binding</keyword>
<evidence type="ECO:0000313" key="17">
    <source>
        <dbReference type="Proteomes" id="UP000835052"/>
    </source>
</evidence>
<dbReference type="Proteomes" id="UP000835052">
    <property type="component" value="Unassembled WGS sequence"/>
</dbReference>
<dbReference type="InterPro" id="IPR035012">
    <property type="entry name" value="Tensin-like_SH2"/>
</dbReference>
<comment type="similarity">
    <text evidence="1">Belongs to the PTEN phosphatase protein family.</text>
</comment>
<dbReference type="Gene3D" id="3.40.50.620">
    <property type="entry name" value="HUPs"/>
    <property type="match status" value="1"/>
</dbReference>
<dbReference type="Gene3D" id="2.30.29.30">
    <property type="entry name" value="Pleckstrin-homology domain (PH domain)/Phosphotyrosine-binding domain (PTB)"/>
    <property type="match status" value="1"/>
</dbReference>
<dbReference type="Pfam" id="PF00017">
    <property type="entry name" value="SH2"/>
    <property type="match status" value="1"/>
</dbReference>
<evidence type="ECO:0000256" key="3">
    <source>
        <dbReference type="ARBA" id="ARBA00022598"/>
    </source>
</evidence>
<keyword evidence="9 11" id="KW-0727">SH2 domain</keyword>
<evidence type="ECO:0000256" key="9">
    <source>
        <dbReference type="ARBA" id="ARBA00022999"/>
    </source>
</evidence>
<keyword evidence="4" id="KW-0547">Nucleotide-binding</keyword>
<gene>
    <name evidence="16" type="ORF">CAUJ_LOCUS425</name>
</gene>
<dbReference type="InterPro" id="IPR006020">
    <property type="entry name" value="PTB/PI_dom"/>
</dbReference>
<dbReference type="OrthoDB" id="6273691at2759"/>
<feature type="compositionally biased region" description="Polar residues" evidence="12">
    <location>
        <begin position="1010"/>
        <end position="1022"/>
    </location>
</feature>
<accession>A0A8S1GN13</accession>
<protein>
    <recommendedName>
        <fullName evidence="2">methionine--tRNA ligase</fullName>
        <ecNumber evidence="2">6.1.1.10</ecNumber>
    </recommendedName>
</protein>
<dbReference type="SUPFAM" id="SSF49562">
    <property type="entry name" value="C2 domain (Calcium/lipid-binding domain, CaLB)"/>
    <property type="match status" value="1"/>
</dbReference>
<dbReference type="SUPFAM" id="SSF55550">
    <property type="entry name" value="SH2 domain"/>
    <property type="match status" value="1"/>
</dbReference>
<keyword evidence="10" id="KW-0030">Aminoacyl-tRNA synthetase</keyword>
<evidence type="ECO:0000256" key="5">
    <source>
        <dbReference type="ARBA" id="ARBA00022801"/>
    </source>
</evidence>
<feature type="compositionally biased region" description="Pro residues" evidence="12">
    <location>
        <begin position="441"/>
        <end position="450"/>
    </location>
</feature>
<dbReference type="SUPFAM" id="SSF50729">
    <property type="entry name" value="PH domain-like"/>
    <property type="match status" value="1"/>
</dbReference>
<dbReference type="CDD" id="cd00814">
    <property type="entry name" value="MetRS_core"/>
    <property type="match status" value="1"/>
</dbReference>